<name>A0A4U1CNR5_9SPHI</name>
<proteinExistence type="predicted"/>
<reference evidence="1 2" key="1">
    <citation type="submission" date="2019-04" db="EMBL/GenBank/DDBJ databases">
        <title>Pedobacter sp. RP-3-15 sp. nov., isolated from Arctic soil.</title>
        <authorList>
            <person name="Dahal R.H."/>
            <person name="Kim D.-U."/>
        </authorList>
    </citation>
    <scope>NUCLEOTIDE SEQUENCE [LARGE SCALE GENOMIC DNA]</scope>
    <source>
        <strain evidence="1 2">RP-3-15</strain>
    </source>
</reference>
<dbReference type="EMBL" id="SWBQ01000001">
    <property type="protein sequence ID" value="TKC09154.1"/>
    <property type="molecule type" value="Genomic_DNA"/>
</dbReference>
<dbReference type="Proteomes" id="UP000307244">
    <property type="component" value="Unassembled WGS sequence"/>
</dbReference>
<protein>
    <submittedName>
        <fullName evidence="1">DUF4843 domain-containing protein</fullName>
    </submittedName>
</protein>
<keyword evidence="2" id="KW-1185">Reference proteome</keyword>
<accession>A0A4U1CNR5</accession>
<sequence length="257" mass="29496">MKNFKYIAIAGICLLMFSCKKADYVRYTGVARLQFGPEFQWRYFAPYAYNDTLKQLTFFYDATTVVSDTVYFDIYSIGHETNQDRSFTLKQEQVPGAYNAIPGQHYKAFNDPETSKNYVIKASQSHSLVPVVLIRDNSLKTNSAVLKLSIVEDQNFKFGQEQFLWRKLIFTDRLSRPNAWTDAYATNTFGKYSMVKHKFMIDSTGQKWDQDFLVKIAGDSSEQAYWISLVKEALIAYNKAHPTAPLTDEAGELVIIP</sequence>
<dbReference type="OrthoDB" id="1092914at2"/>
<dbReference type="Pfam" id="PF16132">
    <property type="entry name" value="DUF4843"/>
    <property type="match status" value="1"/>
</dbReference>
<evidence type="ECO:0000313" key="2">
    <source>
        <dbReference type="Proteomes" id="UP000307244"/>
    </source>
</evidence>
<evidence type="ECO:0000313" key="1">
    <source>
        <dbReference type="EMBL" id="TKC09154.1"/>
    </source>
</evidence>
<gene>
    <name evidence="1" type="ORF">FA047_03395</name>
</gene>
<dbReference type="AlphaFoldDB" id="A0A4U1CNR5"/>
<dbReference type="InterPro" id="IPR032299">
    <property type="entry name" value="DUF4843"/>
</dbReference>
<dbReference type="PROSITE" id="PS51257">
    <property type="entry name" value="PROKAR_LIPOPROTEIN"/>
    <property type="match status" value="1"/>
</dbReference>
<comment type="caution">
    <text evidence="1">The sequence shown here is derived from an EMBL/GenBank/DDBJ whole genome shotgun (WGS) entry which is preliminary data.</text>
</comment>
<organism evidence="1 2">
    <name type="scientific">Pedobacter frigoris</name>
    <dbReference type="NCBI Taxonomy" id="2571272"/>
    <lineage>
        <taxon>Bacteria</taxon>
        <taxon>Pseudomonadati</taxon>
        <taxon>Bacteroidota</taxon>
        <taxon>Sphingobacteriia</taxon>
        <taxon>Sphingobacteriales</taxon>
        <taxon>Sphingobacteriaceae</taxon>
        <taxon>Pedobacter</taxon>
    </lineage>
</organism>
<dbReference type="RefSeq" id="WP_136834567.1">
    <property type="nucleotide sequence ID" value="NZ_SWBQ01000001.1"/>
</dbReference>